<proteinExistence type="predicted"/>
<dbReference type="EMBL" id="JAHRIQ010038641">
    <property type="protein sequence ID" value="MEQ2234095.1"/>
    <property type="molecule type" value="Genomic_DNA"/>
</dbReference>
<dbReference type="Pfam" id="PF00055">
    <property type="entry name" value="Laminin_N"/>
    <property type="match status" value="1"/>
</dbReference>
<evidence type="ECO:0000256" key="2">
    <source>
        <dbReference type="ARBA" id="ARBA00023292"/>
    </source>
</evidence>
<feature type="domain" description="Laminin N-terminal" evidence="3">
    <location>
        <begin position="122"/>
        <end position="162"/>
    </location>
</feature>
<keyword evidence="1" id="KW-1015">Disulfide bond</keyword>
<evidence type="ECO:0000259" key="3">
    <source>
        <dbReference type="PROSITE" id="PS51117"/>
    </source>
</evidence>
<organism evidence="4 5">
    <name type="scientific">Ilyodon furcidens</name>
    <name type="common">goldbreast splitfin</name>
    <dbReference type="NCBI Taxonomy" id="33524"/>
    <lineage>
        <taxon>Eukaryota</taxon>
        <taxon>Metazoa</taxon>
        <taxon>Chordata</taxon>
        <taxon>Craniata</taxon>
        <taxon>Vertebrata</taxon>
        <taxon>Euteleostomi</taxon>
        <taxon>Actinopterygii</taxon>
        <taxon>Neopterygii</taxon>
        <taxon>Teleostei</taxon>
        <taxon>Neoteleostei</taxon>
        <taxon>Acanthomorphata</taxon>
        <taxon>Ovalentaria</taxon>
        <taxon>Atherinomorphae</taxon>
        <taxon>Cyprinodontiformes</taxon>
        <taxon>Goodeidae</taxon>
        <taxon>Ilyodon</taxon>
    </lineage>
</organism>
<dbReference type="InterPro" id="IPR008211">
    <property type="entry name" value="Laminin_N"/>
</dbReference>
<comment type="caution">
    <text evidence="4">The sequence shown here is derived from an EMBL/GenBank/DDBJ whole genome shotgun (WGS) entry which is preliminary data.</text>
</comment>
<keyword evidence="2" id="KW-0424">Laminin EGF-like domain</keyword>
<gene>
    <name evidence="4" type="ORF">ILYODFUR_028442</name>
</gene>
<protein>
    <recommendedName>
        <fullName evidence="3">Laminin N-terminal domain-containing protein</fullName>
    </recommendedName>
</protein>
<evidence type="ECO:0000313" key="5">
    <source>
        <dbReference type="Proteomes" id="UP001482620"/>
    </source>
</evidence>
<keyword evidence="5" id="KW-1185">Reference proteome</keyword>
<name>A0ABV0TP33_9TELE</name>
<accession>A0ABV0TP33</accession>
<evidence type="ECO:0000256" key="1">
    <source>
        <dbReference type="ARBA" id="ARBA00023157"/>
    </source>
</evidence>
<reference evidence="4 5" key="1">
    <citation type="submission" date="2021-06" db="EMBL/GenBank/DDBJ databases">
        <authorList>
            <person name="Palmer J.M."/>
        </authorList>
    </citation>
    <scope>NUCLEOTIDE SEQUENCE [LARGE SCALE GENOMIC DNA]</scope>
    <source>
        <strain evidence="5">if_2019</strain>
        <tissue evidence="4">Muscle</tissue>
    </source>
</reference>
<feature type="non-terminal residue" evidence="4">
    <location>
        <position position="162"/>
    </location>
</feature>
<sequence length="162" mass="18226">MLRRRLLVTLNSCHFERLSNISVDFLVFYPLLPADGELVFGTSLWTSADSGVELLGCELFSRQLPSFLLFTHSSAAWSKTHQHLPEKREPLWEMWVNIFTLTALALWYPVRAQEAPSADMCTEGSCYPATGDLLIGRAHKLIASSTCGLQQPERFCIVGHLE</sequence>
<evidence type="ECO:0000313" key="4">
    <source>
        <dbReference type="EMBL" id="MEQ2234095.1"/>
    </source>
</evidence>
<dbReference type="PROSITE" id="PS51117">
    <property type="entry name" value="LAMININ_NTER"/>
    <property type="match status" value="1"/>
</dbReference>
<dbReference type="Proteomes" id="UP001482620">
    <property type="component" value="Unassembled WGS sequence"/>
</dbReference>
<dbReference type="Gene3D" id="2.60.120.260">
    <property type="entry name" value="Galactose-binding domain-like"/>
    <property type="match status" value="1"/>
</dbReference>